<dbReference type="EMBL" id="CP003379">
    <property type="protein sequence ID" value="AFL89367.1"/>
    <property type="molecule type" value="Genomic_DNA"/>
</dbReference>
<gene>
    <name evidence="1" type="ordered locus">Terro_3138</name>
</gene>
<dbReference type="STRING" id="926566.Terro_3138"/>
<proteinExistence type="predicted"/>
<organism evidence="1 2">
    <name type="scientific">Terriglobus roseus (strain DSM 18391 / NRRL B-41598 / KBS 63)</name>
    <dbReference type="NCBI Taxonomy" id="926566"/>
    <lineage>
        <taxon>Bacteria</taxon>
        <taxon>Pseudomonadati</taxon>
        <taxon>Acidobacteriota</taxon>
        <taxon>Terriglobia</taxon>
        <taxon>Terriglobales</taxon>
        <taxon>Acidobacteriaceae</taxon>
        <taxon>Terriglobus</taxon>
    </lineage>
</organism>
<keyword evidence="2" id="KW-1185">Reference proteome</keyword>
<evidence type="ECO:0000313" key="2">
    <source>
        <dbReference type="Proteomes" id="UP000006056"/>
    </source>
</evidence>
<dbReference type="Proteomes" id="UP000006056">
    <property type="component" value="Chromosome"/>
</dbReference>
<dbReference type="AlphaFoldDB" id="I3ZJE9"/>
<reference evidence="1 2" key="1">
    <citation type="submission" date="2012-06" db="EMBL/GenBank/DDBJ databases">
        <title>Complete genome of Terriglobus roseus DSM 18391.</title>
        <authorList>
            <consortium name="US DOE Joint Genome Institute (JGI-PGF)"/>
            <person name="Lucas S."/>
            <person name="Copeland A."/>
            <person name="Lapidus A."/>
            <person name="Glavina del Rio T."/>
            <person name="Dalin E."/>
            <person name="Tice H."/>
            <person name="Bruce D."/>
            <person name="Goodwin L."/>
            <person name="Pitluck S."/>
            <person name="Peters L."/>
            <person name="Mikhailova N."/>
            <person name="Munk A.C.C."/>
            <person name="Kyrpides N."/>
            <person name="Mavromatis K."/>
            <person name="Ivanova N."/>
            <person name="Brettin T."/>
            <person name="Detter J.C."/>
            <person name="Han C."/>
            <person name="Larimer F."/>
            <person name="Land M."/>
            <person name="Hauser L."/>
            <person name="Markowitz V."/>
            <person name="Cheng J.-F."/>
            <person name="Hugenholtz P."/>
            <person name="Woyke T."/>
            <person name="Wu D."/>
            <person name="Brambilla E."/>
            <person name="Klenk H.-P."/>
            <person name="Eisen J.A."/>
        </authorList>
    </citation>
    <scope>NUCLEOTIDE SEQUENCE [LARGE SCALE GENOMIC DNA]</scope>
    <source>
        <strain evidence="2">DSM 18391 / NRRL B-41598 / KBS 63</strain>
    </source>
</reference>
<sequence length="42" mass="4416">MTTGQNTNGTASTIDSVGGGVSGALTAYHLRRQNVRCTCRYP</sequence>
<name>I3ZJE9_TERRK</name>
<dbReference type="HOGENOM" id="CLU_3259026_0_0_0"/>
<protein>
    <submittedName>
        <fullName evidence="1">Uncharacterized protein</fullName>
    </submittedName>
</protein>
<accession>I3ZJE9</accession>
<dbReference type="KEGG" id="trs:Terro_3138"/>
<evidence type="ECO:0000313" key="1">
    <source>
        <dbReference type="EMBL" id="AFL89367.1"/>
    </source>
</evidence>